<proteinExistence type="inferred from homology"/>
<dbReference type="PRINTS" id="PR00070">
    <property type="entry name" value="DHFR"/>
</dbReference>
<dbReference type="EC" id="1.5.1.3" evidence="3 7"/>
<keyword evidence="6 7" id="KW-0560">Oxidoreductase</keyword>
<evidence type="ECO:0000256" key="3">
    <source>
        <dbReference type="ARBA" id="ARBA00012856"/>
    </source>
</evidence>
<dbReference type="EMBL" id="JBHSSM010000015">
    <property type="protein sequence ID" value="MFC6314926.1"/>
    <property type="molecule type" value="Genomic_DNA"/>
</dbReference>
<dbReference type="InterPro" id="IPR017925">
    <property type="entry name" value="DHFR_CS"/>
</dbReference>
<name>A0ABW1UPH4_9LACO</name>
<dbReference type="InterPro" id="IPR001796">
    <property type="entry name" value="DHFR_dom"/>
</dbReference>
<feature type="domain" description="DHFR" evidence="9">
    <location>
        <begin position="1"/>
        <end position="162"/>
    </location>
</feature>
<evidence type="ECO:0000256" key="5">
    <source>
        <dbReference type="ARBA" id="ARBA00022857"/>
    </source>
</evidence>
<organism evidence="10 11">
    <name type="scientific">Lapidilactobacillus achengensis</name>
    <dbReference type="NCBI Taxonomy" id="2486000"/>
    <lineage>
        <taxon>Bacteria</taxon>
        <taxon>Bacillati</taxon>
        <taxon>Bacillota</taxon>
        <taxon>Bacilli</taxon>
        <taxon>Lactobacillales</taxon>
        <taxon>Lactobacillaceae</taxon>
        <taxon>Lapidilactobacillus</taxon>
    </lineage>
</organism>
<dbReference type="InterPro" id="IPR024072">
    <property type="entry name" value="DHFR-like_dom_sf"/>
</dbReference>
<evidence type="ECO:0000259" key="9">
    <source>
        <dbReference type="PROSITE" id="PS51330"/>
    </source>
</evidence>
<comment type="catalytic activity">
    <reaction evidence="7">
        <text>(6S)-5,6,7,8-tetrahydrofolate + NADP(+) = 7,8-dihydrofolate + NADPH + H(+)</text>
        <dbReference type="Rhea" id="RHEA:15009"/>
        <dbReference type="ChEBI" id="CHEBI:15378"/>
        <dbReference type="ChEBI" id="CHEBI:57451"/>
        <dbReference type="ChEBI" id="CHEBI:57453"/>
        <dbReference type="ChEBI" id="CHEBI:57783"/>
        <dbReference type="ChEBI" id="CHEBI:58349"/>
        <dbReference type="EC" id="1.5.1.3"/>
    </reaction>
</comment>
<comment type="function">
    <text evidence="7">Key enzyme in folate metabolism. Catalyzes an essential reaction for de novo glycine and purine synthesis, and for DNA precursor synthesis.</text>
</comment>
<dbReference type="CDD" id="cd00209">
    <property type="entry name" value="DHFR"/>
    <property type="match status" value="1"/>
</dbReference>
<dbReference type="InterPro" id="IPR012259">
    <property type="entry name" value="DHFR"/>
</dbReference>
<evidence type="ECO:0000256" key="6">
    <source>
        <dbReference type="ARBA" id="ARBA00023002"/>
    </source>
</evidence>
<dbReference type="Gene3D" id="3.40.430.10">
    <property type="entry name" value="Dihydrofolate Reductase, subunit A"/>
    <property type="match status" value="1"/>
</dbReference>
<keyword evidence="11" id="KW-1185">Reference proteome</keyword>
<evidence type="ECO:0000313" key="11">
    <source>
        <dbReference type="Proteomes" id="UP001596310"/>
    </source>
</evidence>
<gene>
    <name evidence="10" type="ORF">ACFQHW_04995</name>
</gene>
<protein>
    <recommendedName>
        <fullName evidence="3 7">Dihydrofolate reductase</fullName>
        <ecNumber evidence="3 7">1.5.1.3</ecNumber>
    </recommendedName>
</protein>
<evidence type="ECO:0000256" key="8">
    <source>
        <dbReference type="RuleBase" id="RU004474"/>
    </source>
</evidence>
<evidence type="ECO:0000256" key="2">
    <source>
        <dbReference type="ARBA" id="ARBA00009539"/>
    </source>
</evidence>
<comment type="caution">
    <text evidence="10">The sequence shown here is derived from an EMBL/GenBank/DDBJ whole genome shotgun (WGS) entry which is preliminary data.</text>
</comment>
<sequence length="176" mass="19924">MIAFVWAEDQNGLIGAQGQLPWRLPADLRRFKEVTWQQTIVMGRRTYASFPHGPLPQRHHLVLTHQAATQFPDEVEVFGSAAALRQRLAQEPQRTFYVIGGVALFTLFAAEVDFLYQTRIDGHYAGDTYMPALPWADFELTQQQDFLAQGSQPAYHFLEFQRIRATAGPSSESVGE</sequence>
<evidence type="ECO:0000256" key="7">
    <source>
        <dbReference type="PIRNR" id="PIRNR000194"/>
    </source>
</evidence>
<keyword evidence="5 7" id="KW-0521">NADP</keyword>
<dbReference type="Pfam" id="PF00186">
    <property type="entry name" value="DHFR_1"/>
    <property type="match status" value="1"/>
</dbReference>
<keyword evidence="4 7" id="KW-0554">One-carbon metabolism</keyword>
<evidence type="ECO:0000256" key="4">
    <source>
        <dbReference type="ARBA" id="ARBA00022563"/>
    </source>
</evidence>
<comment type="similarity">
    <text evidence="2 7 8">Belongs to the dihydrofolate reductase family.</text>
</comment>
<dbReference type="PANTHER" id="PTHR48069:SF3">
    <property type="entry name" value="DIHYDROFOLATE REDUCTASE"/>
    <property type="match status" value="1"/>
</dbReference>
<comment type="pathway">
    <text evidence="1 7">Cofactor biosynthesis; tetrahydrofolate biosynthesis; 5,6,7,8-tetrahydrofolate from 7,8-dihydrofolate: step 1/1.</text>
</comment>
<dbReference type="Proteomes" id="UP001596310">
    <property type="component" value="Unassembled WGS sequence"/>
</dbReference>
<accession>A0ABW1UPH4</accession>
<dbReference type="PROSITE" id="PS51330">
    <property type="entry name" value="DHFR_2"/>
    <property type="match status" value="1"/>
</dbReference>
<dbReference type="PIRSF" id="PIRSF000194">
    <property type="entry name" value="DHFR"/>
    <property type="match status" value="1"/>
</dbReference>
<evidence type="ECO:0000313" key="10">
    <source>
        <dbReference type="EMBL" id="MFC6314926.1"/>
    </source>
</evidence>
<dbReference type="RefSeq" id="WP_125595690.1">
    <property type="nucleotide sequence ID" value="NZ_JBHSSM010000015.1"/>
</dbReference>
<evidence type="ECO:0000256" key="1">
    <source>
        <dbReference type="ARBA" id="ARBA00004903"/>
    </source>
</evidence>
<dbReference type="SUPFAM" id="SSF53597">
    <property type="entry name" value="Dihydrofolate reductase-like"/>
    <property type="match status" value="1"/>
</dbReference>
<reference evidence="11" key="1">
    <citation type="journal article" date="2019" name="Int. J. Syst. Evol. Microbiol.">
        <title>The Global Catalogue of Microorganisms (GCM) 10K type strain sequencing project: providing services to taxonomists for standard genome sequencing and annotation.</title>
        <authorList>
            <consortium name="The Broad Institute Genomics Platform"/>
            <consortium name="The Broad Institute Genome Sequencing Center for Infectious Disease"/>
            <person name="Wu L."/>
            <person name="Ma J."/>
        </authorList>
    </citation>
    <scope>NUCLEOTIDE SEQUENCE [LARGE SCALE GENOMIC DNA]</scope>
    <source>
        <strain evidence="11">CCM 8897</strain>
    </source>
</reference>
<dbReference type="PANTHER" id="PTHR48069">
    <property type="entry name" value="DIHYDROFOLATE REDUCTASE"/>
    <property type="match status" value="1"/>
</dbReference>
<dbReference type="PROSITE" id="PS00075">
    <property type="entry name" value="DHFR_1"/>
    <property type="match status" value="1"/>
</dbReference>
<dbReference type="GO" id="GO:0004146">
    <property type="term" value="F:dihydrofolate reductase activity"/>
    <property type="evidence" value="ECO:0007669"/>
    <property type="project" value="UniProtKB-EC"/>
</dbReference>